<organism evidence="2">
    <name type="scientific">hydrothermal vent metagenome</name>
    <dbReference type="NCBI Taxonomy" id="652676"/>
    <lineage>
        <taxon>unclassified sequences</taxon>
        <taxon>metagenomes</taxon>
        <taxon>ecological metagenomes</taxon>
    </lineage>
</organism>
<dbReference type="EMBL" id="FPHE01000087">
    <property type="protein sequence ID" value="SFV58839.1"/>
    <property type="molecule type" value="Genomic_DNA"/>
</dbReference>
<keyword evidence="1" id="KW-1133">Transmembrane helix</keyword>
<keyword evidence="1" id="KW-0472">Membrane</keyword>
<dbReference type="AlphaFoldDB" id="A0A1W1BZ82"/>
<gene>
    <name evidence="2" type="ORF">MNB_SV-12-1379</name>
</gene>
<feature type="transmembrane region" description="Helical" evidence="1">
    <location>
        <begin position="193"/>
        <end position="215"/>
    </location>
</feature>
<feature type="transmembrane region" description="Helical" evidence="1">
    <location>
        <begin position="250"/>
        <end position="268"/>
    </location>
</feature>
<feature type="transmembrane region" description="Helical" evidence="1">
    <location>
        <begin position="165"/>
        <end position="181"/>
    </location>
</feature>
<reference evidence="2" key="1">
    <citation type="submission" date="2016-10" db="EMBL/GenBank/DDBJ databases">
        <authorList>
            <person name="de Groot N.N."/>
        </authorList>
    </citation>
    <scope>NUCLEOTIDE SEQUENCE</scope>
</reference>
<proteinExistence type="predicted"/>
<evidence type="ECO:0000256" key="1">
    <source>
        <dbReference type="SAM" id="Phobius"/>
    </source>
</evidence>
<feature type="transmembrane region" description="Helical" evidence="1">
    <location>
        <begin position="93"/>
        <end position="123"/>
    </location>
</feature>
<feature type="transmembrane region" description="Helical" evidence="1">
    <location>
        <begin position="135"/>
        <end position="158"/>
    </location>
</feature>
<name>A0A1W1BZ82_9ZZZZ</name>
<feature type="transmembrane region" description="Helical" evidence="1">
    <location>
        <begin position="289"/>
        <end position="311"/>
    </location>
</feature>
<accession>A0A1W1BZ82</accession>
<protein>
    <submittedName>
        <fullName evidence="2">Membrane protein</fullName>
    </submittedName>
</protein>
<feature type="transmembrane region" description="Helical" evidence="1">
    <location>
        <begin position="227"/>
        <end position="244"/>
    </location>
</feature>
<keyword evidence="1" id="KW-0812">Transmembrane</keyword>
<feature type="transmembrane region" description="Helical" evidence="1">
    <location>
        <begin position="6"/>
        <end position="26"/>
    </location>
</feature>
<sequence length="363" mass="42090">MSRTLFYTFIFIYISALYYLATTLPIGPNEAKVYYTDSSVLFYLTHFANGWFGNGLDFRLPFLLFGVLNILLFCIMSKIYCSDIEQSYLATTIFALLPGIITASVIVNIAVVVITLVLIFIILHEAKQRFLQGVVMLLLLFIHDASVIFFIAVAIFSAFRRDSKFFTIVIVFAGISLLYFNGLDIGGKPKGKFLELIGLYVALFSPLVFIYFFYALYRIWLRENKDILWHISFTAFVISIILSLRQTVDMTDFAPYVIVSVVLMIVTYKKTIGVRLPQFQKGYKLGYRIVVGSLILFSMIIVFHKSLFYLIDDKSKHFAYPFYKPYWMVKELREINQECHTAKKKKVQYQLRYYGIKECKDSK</sequence>
<feature type="transmembrane region" description="Helical" evidence="1">
    <location>
        <begin position="58"/>
        <end position="81"/>
    </location>
</feature>
<evidence type="ECO:0000313" key="2">
    <source>
        <dbReference type="EMBL" id="SFV58839.1"/>
    </source>
</evidence>